<feature type="transmembrane region" description="Helical" evidence="10">
    <location>
        <begin position="76"/>
        <end position="93"/>
    </location>
</feature>
<dbReference type="Pfam" id="PF01569">
    <property type="entry name" value="PAP2"/>
    <property type="match status" value="1"/>
</dbReference>
<evidence type="ECO:0000259" key="11">
    <source>
        <dbReference type="SMART" id="SM00014"/>
    </source>
</evidence>
<comment type="subcellular location">
    <subcellularLocation>
        <location evidence="1">Cell membrane</location>
        <topology evidence="1">Multi-pass membrane protein</topology>
    </subcellularLocation>
</comment>
<feature type="transmembrane region" description="Helical" evidence="10">
    <location>
        <begin position="44"/>
        <end position="69"/>
    </location>
</feature>
<comment type="caution">
    <text evidence="12">The sequence shown here is derived from an EMBL/GenBank/DDBJ whole genome shotgun (WGS) entry which is preliminary data.</text>
</comment>
<feature type="transmembrane region" description="Helical" evidence="10">
    <location>
        <begin position="175"/>
        <end position="195"/>
    </location>
</feature>
<keyword evidence="5" id="KW-0378">Hydrolase</keyword>
<comment type="catalytic activity">
    <reaction evidence="9">
        <text>di-trans,octa-cis-undecaprenyl diphosphate + H2O = di-trans,octa-cis-undecaprenyl phosphate + phosphate + H(+)</text>
        <dbReference type="Rhea" id="RHEA:28094"/>
        <dbReference type="ChEBI" id="CHEBI:15377"/>
        <dbReference type="ChEBI" id="CHEBI:15378"/>
        <dbReference type="ChEBI" id="CHEBI:43474"/>
        <dbReference type="ChEBI" id="CHEBI:58405"/>
        <dbReference type="ChEBI" id="CHEBI:60392"/>
        <dbReference type="EC" id="3.6.1.27"/>
    </reaction>
</comment>
<evidence type="ECO:0000256" key="7">
    <source>
        <dbReference type="ARBA" id="ARBA00023136"/>
    </source>
</evidence>
<evidence type="ECO:0000256" key="2">
    <source>
        <dbReference type="ARBA" id="ARBA00012374"/>
    </source>
</evidence>
<dbReference type="OrthoDB" id="9780918at2"/>
<keyword evidence="3" id="KW-1003">Cell membrane</keyword>
<evidence type="ECO:0000256" key="8">
    <source>
        <dbReference type="ARBA" id="ARBA00032707"/>
    </source>
</evidence>
<dbReference type="CDD" id="cd03392">
    <property type="entry name" value="PAP2_like_2"/>
    <property type="match status" value="1"/>
</dbReference>
<reference evidence="12 13" key="1">
    <citation type="submission" date="2019-03" db="EMBL/GenBank/DDBJ databases">
        <title>Alkanindiges illinoisensis: a potential pathogenic isolated from ascites of a gastric cancer patient with abdominal metastasis.</title>
        <authorList>
            <person name="Hu X."/>
            <person name="Yang B."/>
            <person name="Yan X."/>
            <person name="Lin L."/>
            <person name="Zhao H."/>
            <person name="Zhou F."/>
            <person name="Su B."/>
            <person name="Chen J."/>
            <person name="Rui Y."/>
            <person name="Wang Q."/>
            <person name="Zheng L."/>
        </authorList>
    </citation>
    <scope>NUCLEOTIDE SEQUENCE [LARGE SCALE GENOMIC DNA]</scope>
    <source>
        <strain evidence="12 13">NFYY 23406</strain>
    </source>
</reference>
<evidence type="ECO:0000256" key="6">
    <source>
        <dbReference type="ARBA" id="ARBA00022989"/>
    </source>
</evidence>
<keyword evidence="7 10" id="KW-0472">Membrane</keyword>
<evidence type="ECO:0000313" key="12">
    <source>
        <dbReference type="EMBL" id="TEU30645.1"/>
    </source>
</evidence>
<gene>
    <name evidence="12" type="ORF">E2B99_01285</name>
</gene>
<dbReference type="SUPFAM" id="SSF48317">
    <property type="entry name" value="Acid phosphatase/Vanadium-dependent haloperoxidase"/>
    <property type="match status" value="1"/>
</dbReference>
<sequence length="218" mass="24415">MVVVLAGILFILSAIAVQYPALTQWETGLLWHVHTWHNPMLDQLALLLAYLGGMPAMIIITLLISLVAFCKNRTDFSWFAWVAFGGAVSMGWLCKAGFSRLRPAVWEQIAPFYGDSFPSNHSLYAMTLAAILGVMAFNTPWRAVVLFFGAVWSMAMGLSRLYLGAHFPTDVLAGWSLGIAWSGLLCWLFIHFNFFRFDPFQPDHFQHRASNSAGNHEV</sequence>
<evidence type="ECO:0000256" key="4">
    <source>
        <dbReference type="ARBA" id="ARBA00022692"/>
    </source>
</evidence>
<dbReference type="EMBL" id="SNTY01000006">
    <property type="protein sequence ID" value="TEU30645.1"/>
    <property type="molecule type" value="Genomic_DNA"/>
</dbReference>
<keyword evidence="6 10" id="KW-1133">Transmembrane helix</keyword>
<dbReference type="PANTHER" id="PTHR14969">
    <property type="entry name" value="SPHINGOSINE-1-PHOSPHATE PHOSPHOHYDROLASE"/>
    <property type="match status" value="1"/>
</dbReference>
<evidence type="ECO:0000256" key="10">
    <source>
        <dbReference type="SAM" id="Phobius"/>
    </source>
</evidence>
<dbReference type="STRING" id="1120977.GCA_000619845_01723"/>
<dbReference type="InterPro" id="IPR036938">
    <property type="entry name" value="PAP2/HPO_sf"/>
</dbReference>
<keyword evidence="13" id="KW-1185">Reference proteome</keyword>
<evidence type="ECO:0000256" key="9">
    <source>
        <dbReference type="ARBA" id="ARBA00047594"/>
    </source>
</evidence>
<name>A0A4Y7XFQ8_9GAMM</name>
<organism evidence="12 13">
    <name type="scientific">Alkanindiges illinoisensis</name>
    <dbReference type="NCBI Taxonomy" id="197183"/>
    <lineage>
        <taxon>Bacteria</taxon>
        <taxon>Pseudomonadati</taxon>
        <taxon>Pseudomonadota</taxon>
        <taxon>Gammaproteobacteria</taxon>
        <taxon>Moraxellales</taxon>
        <taxon>Moraxellaceae</taxon>
        <taxon>Alkanindiges</taxon>
    </lineage>
</organism>
<evidence type="ECO:0000313" key="13">
    <source>
        <dbReference type="Proteomes" id="UP000297834"/>
    </source>
</evidence>
<dbReference type="SMART" id="SM00014">
    <property type="entry name" value="acidPPc"/>
    <property type="match status" value="1"/>
</dbReference>
<feature type="transmembrane region" description="Helical" evidence="10">
    <location>
        <begin position="144"/>
        <end position="163"/>
    </location>
</feature>
<feature type="domain" description="Phosphatidic acid phosphatase type 2/haloperoxidase" evidence="11">
    <location>
        <begin position="79"/>
        <end position="186"/>
    </location>
</feature>
<keyword evidence="4 10" id="KW-0812">Transmembrane</keyword>
<dbReference type="GO" id="GO:0050380">
    <property type="term" value="F:undecaprenyl-diphosphatase activity"/>
    <property type="evidence" value="ECO:0007669"/>
    <property type="project" value="UniProtKB-EC"/>
</dbReference>
<dbReference type="GO" id="GO:0005886">
    <property type="term" value="C:plasma membrane"/>
    <property type="evidence" value="ECO:0007669"/>
    <property type="project" value="UniProtKB-SubCell"/>
</dbReference>
<evidence type="ECO:0000256" key="1">
    <source>
        <dbReference type="ARBA" id="ARBA00004651"/>
    </source>
</evidence>
<dbReference type="AlphaFoldDB" id="A0A4Y7XFQ8"/>
<dbReference type="InterPro" id="IPR000326">
    <property type="entry name" value="PAP2/HPO"/>
</dbReference>
<dbReference type="PANTHER" id="PTHR14969:SF62">
    <property type="entry name" value="DECAPRENYLPHOSPHORYL-5-PHOSPHORIBOSE PHOSPHATASE RV3807C-RELATED"/>
    <property type="match status" value="1"/>
</dbReference>
<feature type="transmembrane region" description="Helical" evidence="10">
    <location>
        <begin position="121"/>
        <end position="137"/>
    </location>
</feature>
<dbReference type="Proteomes" id="UP000297834">
    <property type="component" value="Unassembled WGS sequence"/>
</dbReference>
<proteinExistence type="predicted"/>
<protein>
    <recommendedName>
        <fullName evidence="2">undecaprenyl-diphosphate phosphatase</fullName>
        <ecNumber evidence="2">3.6.1.27</ecNumber>
    </recommendedName>
    <alternativeName>
        <fullName evidence="8">Undecaprenyl pyrophosphate phosphatase</fullName>
    </alternativeName>
</protein>
<evidence type="ECO:0000256" key="5">
    <source>
        <dbReference type="ARBA" id="ARBA00022801"/>
    </source>
</evidence>
<dbReference type="Gene3D" id="1.20.144.10">
    <property type="entry name" value="Phosphatidic acid phosphatase type 2/haloperoxidase"/>
    <property type="match status" value="1"/>
</dbReference>
<evidence type="ECO:0000256" key="3">
    <source>
        <dbReference type="ARBA" id="ARBA00022475"/>
    </source>
</evidence>
<dbReference type="EC" id="3.6.1.27" evidence="2"/>
<accession>A0A4Y7XFQ8</accession>